<evidence type="ECO:0000313" key="1">
    <source>
        <dbReference type="EMBL" id="SCQ18799.1"/>
    </source>
</evidence>
<name>A0A1D3UF77_TANFO</name>
<gene>
    <name evidence="1" type="ORF">TFUB20_00470</name>
</gene>
<evidence type="ECO:0008006" key="3">
    <source>
        <dbReference type="Google" id="ProtNLM"/>
    </source>
</evidence>
<reference evidence="1 2" key="1">
    <citation type="submission" date="2016-09" db="EMBL/GenBank/DDBJ databases">
        <authorList>
            <person name="Capua I."/>
            <person name="De Benedictis P."/>
            <person name="Joannis T."/>
            <person name="Lombin L.H."/>
            <person name="Cattoli G."/>
        </authorList>
    </citation>
    <scope>NUCLEOTIDE SEQUENCE [LARGE SCALE GENOMIC DNA]</scope>
    <source>
        <strain evidence="1 2">UB20</strain>
    </source>
</reference>
<dbReference type="EMBL" id="FMMM01000021">
    <property type="protein sequence ID" value="SCQ18799.1"/>
    <property type="molecule type" value="Genomic_DNA"/>
</dbReference>
<evidence type="ECO:0000313" key="2">
    <source>
        <dbReference type="Proteomes" id="UP000182057"/>
    </source>
</evidence>
<accession>A0A1D3UF77</accession>
<dbReference type="PROSITE" id="PS51257">
    <property type="entry name" value="PROKAR_LIPOPROTEIN"/>
    <property type="match status" value="1"/>
</dbReference>
<protein>
    <recommendedName>
        <fullName evidence="3">Lipoprotein</fullName>
    </recommendedName>
</protein>
<dbReference type="AlphaFoldDB" id="A0A1D3UF77"/>
<sequence length="236" mass="27113">MYLCAHKQNKEKMKKIIGALSLVLLIGCSLSGNRKNDACNHSEWYGYVNICLPTIDGMKECRLHPRVQAFTQKYRESGPLLGYYLNDKTYQRIDSLGTFSFDNYFMLYGDYNRENYEATATDLPLMQQQLEQSLVGTNWQELGRQVEDVYNTLMIGQPAIIEKYSPCSDVLTMIVLMKYRQENGQESTVISAANCILVKKRLLNMAYYMAYDGGKTIDLLKERNDGAVQKLMQLNQ</sequence>
<dbReference type="Proteomes" id="UP000182057">
    <property type="component" value="Unassembled WGS sequence"/>
</dbReference>
<organism evidence="1 2">
    <name type="scientific">Tannerella forsythia</name>
    <name type="common">Bacteroides forsythus</name>
    <dbReference type="NCBI Taxonomy" id="28112"/>
    <lineage>
        <taxon>Bacteria</taxon>
        <taxon>Pseudomonadati</taxon>
        <taxon>Bacteroidota</taxon>
        <taxon>Bacteroidia</taxon>
        <taxon>Bacteroidales</taxon>
        <taxon>Tannerellaceae</taxon>
        <taxon>Tannerella</taxon>
    </lineage>
</organism>
<proteinExistence type="predicted"/>